<reference evidence="3" key="1">
    <citation type="journal article" date="2013" name="Science">
        <title>The Amborella genome and the evolution of flowering plants.</title>
        <authorList>
            <consortium name="Amborella Genome Project"/>
        </authorList>
    </citation>
    <scope>NUCLEOTIDE SEQUENCE [LARGE SCALE GENOMIC DNA]</scope>
</reference>
<dbReference type="GO" id="GO:0003723">
    <property type="term" value="F:RNA binding"/>
    <property type="evidence" value="ECO:0007669"/>
    <property type="project" value="InterPro"/>
</dbReference>
<name>W1PKZ9_AMBTC</name>
<dbReference type="Gramene" id="ERN07810">
    <property type="protein sequence ID" value="ERN07810"/>
    <property type="gene ID" value="AMTR_s00012p00163050"/>
</dbReference>
<dbReference type="InterPro" id="IPR012340">
    <property type="entry name" value="NA-bd_OB-fold"/>
</dbReference>
<dbReference type="InterPro" id="IPR011488">
    <property type="entry name" value="TIF_2_asu"/>
</dbReference>
<protein>
    <submittedName>
        <fullName evidence="2">Uncharacterized protein</fullName>
    </submittedName>
</protein>
<dbReference type="STRING" id="13333.W1PKZ9"/>
<dbReference type="OMA" id="IIRVSWF"/>
<dbReference type="HOGENOM" id="CLU_2907061_0_0_1"/>
<dbReference type="PANTHER" id="PTHR10602">
    <property type="entry name" value="EUKARYOTIC TRANSLATION INITIATION FACTOR 2 SUBUNIT 1"/>
    <property type="match status" value="1"/>
</dbReference>
<proteinExistence type="predicted"/>
<dbReference type="Proteomes" id="UP000017836">
    <property type="component" value="Unassembled WGS sequence"/>
</dbReference>
<dbReference type="SUPFAM" id="SSF50249">
    <property type="entry name" value="Nucleic acid-binding proteins"/>
    <property type="match status" value="1"/>
</dbReference>
<keyword evidence="3" id="KW-1185">Reference proteome</keyword>
<dbReference type="AlphaFoldDB" id="W1PKZ9"/>
<gene>
    <name evidence="2" type="ORF">AMTR_s00012p00163050</name>
</gene>
<evidence type="ECO:0000313" key="2">
    <source>
        <dbReference type="EMBL" id="ERN07810.1"/>
    </source>
</evidence>
<dbReference type="GO" id="GO:0003743">
    <property type="term" value="F:translation initiation factor activity"/>
    <property type="evidence" value="ECO:0007669"/>
    <property type="project" value="InterPro"/>
</dbReference>
<organism evidence="2 3">
    <name type="scientific">Amborella trichopoda</name>
    <dbReference type="NCBI Taxonomy" id="13333"/>
    <lineage>
        <taxon>Eukaryota</taxon>
        <taxon>Viridiplantae</taxon>
        <taxon>Streptophyta</taxon>
        <taxon>Embryophyta</taxon>
        <taxon>Tracheophyta</taxon>
        <taxon>Spermatophyta</taxon>
        <taxon>Magnoliopsida</taxon>
        <taxon>Amborellales</taxon>
        <taxon>Amborellaceae</taxon>
        <taxon>Amborella</taxon>
    </lineage>
</organism>
<dbReference type="EMBL" id="KI393609">
    <property type="protein sequence ID" value="ERN07810.1"/>
    <property type="molecule type" value="Genomic_DNA"/>
</dbReference>
<dbReference type="eggNOG" id="KOG2916">
    <property type="taxonomic scope" value="Eukaryota"/>
</dbReference>
<dbReference type="Gene3D" id="2.40.50.140">
    <property type="entry name" value="Nucleic acid-binding proteins"/>
    <property type="match status" value="1"/>
</dbReference>
<evidence type="ECO:0000313" key="3">
    <source>
        <dbReference type="Proteomes" id="UP000017836"/>
    </source>
</evidence>
<keyword evidence="1" id="KW-0648">Protein biosynthesis</keyword>
<evidence type="ECO:0000256" key="1">
    <source>
        <dbReference type="ARBA" id="ARBA00022917"/>
    </source>
</evidence>
<dbReference type="PANTHER" id="PTHR10602:SF0">
    <property type="entry name" value="EUKARYOTIC TRANSLATION INITIATION FACTOR 2 SUBUNIT 1"/>
    <property type="match status" value="1"/>
</dbReference>
<accession>W1PKZ9</accession>
<sequence>MIQVKSIADMGAHVSLLEYNNIEDMISFSELLRRRITNVSSLIKVGRLMRRGIIRVSWFTPS</sequence>